<evidence type="ECO:0000256" key="10">
    <source>
        <dbReference type="ARBA" id="ARBA00023004"/>
    </source>
</evidence>
<dbReference type="InterPro" id="IPR019793">
    <property type="entry name" value="Peroxidases_heam-ligand_BS"/>
</dbReference>
<keyword evidence="5 18" id="KW-0575">Peroxidase</keyword>
<feature type="disulfide bond" evidence="17">
    <location>
        <begin position="41"/>
        <end position="46"/>
    </location>
</feature>
<dbReference type="PROSITE" id="PS50873">
    <property type="entry name" value="PEROXIDASE_4"/>
    <property type="match status" value="1"/>
</dbReference>
<dbReference type="GO" id="GO:0005576">
    <property type="term" value="C:extracellular region"/>
    <property type="evidence" value="ECO:0007669"/>
    <property type="project" value="UniProtKB-SubCell"/>
</dbReference>
<evidence type="ECO:0000256" key="12">
    <source>
        <dbReference type="ARBA" id="ARBA00023180"/>
    </source>
</evidence>
<dbReference type="Gene3D" id="1.10.520.10">
    <property type="match status" value="1"/>
</dbReference>
<feature type="binding site" evidence="15">
    <location>
        <position position="165"/>
    </location>
    <ligand>
        <name>Ca(2+)</name>
        <dbReference type="ChEBI" id="CHEBI:29108"/>
        <label>2</label>
    </ligand>
</feature>
<feature type="binding site" evidence="15">
    <location>
        <position position="61"/>
    </location>
    <ligand>
        <name>Ca(2+)</name>
        <dbReference type="ChEBI" id="CHEBI:29108"/>
        <label>1</label>
    </ligand>
</feature>
<name>A0A7N0UB86_KALFE</name>
<evidence type="ECO:0000256" key="15">
    <source>
        <dbReference type="PIRSR" id="PIRSR600823-3"/>
    </source>
</evidence>
<keyword evidence="7 15" id="KW-0479">Metal-binding</keyword>
<evidence type="ECO:0000256" key="1">
    <source>
        <dbReference type="ARBA" id="ARBA00000189"/>
    </source>
</evidence>
<keyword evidence="18" id="KW-0376">Hydrogen peroxide</keyword>
<evidence type="ECO:0000256" key="16">
    <source>
        <dbReference type="PIRSR" id="PIRSR600823-4"/>
    </source>
</evidence>
<evidence type="ECO:0000256" key="11">
    <source>
        <dbReference type="ARBA" id="ARBA00023157"/>
    </source>
</evidence>
<evidence type="ECO:0000256" key="13">
    <source>
        <dbReference type="PIRSR" id="PIRSR600823-1"/>
    </source>
</evidence>
<keyword evidence="6 18" id="KW-0349">Heme</keyword>
<comment type="cofactor">
    <cofactor evidence="15 18">
        <name>heme b</name>
        <dbReference type="ChEBI" id="CHEBI:60344"/>
    </cofactor>
    <text evidence="15 18">Binds 1 heme b (iron(II)-protoporphyrin IX) group per subunit.</text>
</comment>
<evidence type="ECO:0000256" key="4">
    <source>
        <dbReference type="ARBA" id="ARBA00012313"/>
    </source>
</evidence>
<comment type="function">
    <text evidence="2">Removal of H(2)O(2), oxidation of toxic reductants, biosynthesis and degradation of lignin, suberization, auxin catabolism, response to environmental stresses such as wounding, pathogen attack and oxidative stress. These functions might be dependent on each isozyme/isoform in each plant tissue.</text>
</comment>
<feature type="site" description="Transition state stabilizer" evidence="16">
    <location>
        <position position="35"/>
    </location>
</feature>
<dbReference type="GO" id="GO:0006979">
    <property type="term" value="P:response to oxidative stress"/>
    <property type="evidence" value="ECO:0007669"/>
    <property type="project" value="UniProtKB-UniRule"/>
</dbReference>
<comment type="subcellular location">
    <subcellularLocation>
        <location evidence="18">Secreted</location>
    </subcellularLocation>
</comment>
<evidence type="ECO:0000256" key="7">
    <source>
        <dbReference type="ARBA" id="ARBA00022723"/>
    </source>
</evidence>
<feature type="disulfide bond" evidence="17">
    <location>
        <begin position="8"/>
        <end position="87"/>
    </location>
</feature>
<keyword evidence="12" id="KW-0325">Glycoprotein</keyword>
<feature type="binding site" evidence="15">
    <location>
        <position position="40"/>
    </location>
    <ligand>
        <name>Ca(2+)</name>
        <dbReference type="ChEBI" id="CHEBI:29108"/>
        <label>1</label>
    </ligand>
</feature>
<evidence type="ECO:0000256" key="9">
    <source>
        <dbReference type="ARBA" id="ARBA00023002"/>
    </source>
</evidence>
<dbReference type="PROSITE" id="PS00436">
    <property type="entry name" value="PEROXIDASE_2"/>
    <property type="match status" value="1"/>
</dbReference>
<organism evidence="20 21">
    <name type="scientific">Kalanchoe fedtschenkoi</name>
    <name type="common">Lavender scallops</name>
    <name type="synonym">South American air plant</name>
    <dbReference type="NCBI Taxonomy" id="63787"/>
    <lineage>
        <taxon>Eukaryota</taxon>
        <taxon>Viridiplantae</taxon>
        <taxon>Streptophyta</taxon>
        <taxon>Embryophyta</taxon>
        <taxon>Tracheophyta</taxon>
        <taxon>Spermatophyta</taxon>
        <taxon>Magnoliopsida</taxon>
        <taxon>eudicotyledons</taxon>
        <taxon>Gunneridae</taxon>
        <taxon>Pentapetalae</taxon>
        <taxon>Saxifragales</taxon>
        <taxon>Crassulaceae</taxon>
        <taxon>Kalanchoe</taxon>
    </lineage>
</organism>
<reference evidence="20" key="1">
    <citation type="submission" date="2021-01" db="UniProtKB">
        <authorList>
            <consortium name="EnsemblPlants"/>
        </authorList>
    </citation>
    <scope>IDENTIFICATION</scope>
</reference>
<feature type="disulfide bond" evidence="17">
    <location>
        <begin position="93"/>
        <end position="289"/>
    </location>
</feature>
<dbReference type="EnsemblPlants" id="Kaladp0059s0184.1.v1.1">
    <property type="protein sequence ID" value="Kaladp0059s0184.1.v1.1"/>
    <property type="gene ID" value="Kaladp0059s0184.v1.1"/>
</dbReference>
<keyword evidence="18" id="KW-0964">Secreted</keyword>
<dbReference type="OMA" id="DAIFWSE"/>
<evidence type="ECO:0000259" key="19">
    <source>
        <dbReference type="PROSITE" id="PS50873"/>
    </source>
</evidence>
<dbReference type="InterPro" id="IPR010255">
    <property type="entry name" value="Haem_peroxidase_sf"/>
</dbReference>
<keyword evidence="8 15" id="KW-0106">Calcium</keyword>
<dbReference type="Pfam" id="PF00141">
    <property type="entry name" value="peroxidase"/>
    <property type="match status" value="1"/>
</dbReference>
<dbReference type="GO" id="GO:0140825">
    <property type="term" value="F:lactoperoxidase activity"/>
    <property type="evidence" value="ECO:0007669"/>
    <property type="project" value="UniProtKB-EC"/>
</dbReference>
<keyword evidence="10 15" id="KW-0408">Iron</keyword>
<feature type="binding site" evidence="14">
    <location>
        <position position="134"/>
    </location>
    <ligand>
        <name>substrate</name>
    </ligand>
</feature>
<feature type="binding site" evidence="15">
    <location>
        <position position="45"/>
    </location>
    <ligand>
        <name>Ca(2+)</name>
        <dbReference type="ChEBI" id="CHEBI:29108"/>
        <label>1</label>
    </ligand>
</feature>
<dbReference type="Gene3D" id="1.10.420.10">
    <property type="entry name" value="Peroxidase, domain 2"/>
    <property type="match status" value="1"/>
</dbReference>
<feature type="active site" description="Proton acceptor" evidence="13">
    <location>
        <position position="39"/>
    </location>
</feature>
<dbReference type="InterPro" id="IPR000823">
    <property type="entry name" value="Peroxidase_pln"/>
</dbReference>
<feature type="binding site" evidence="15">
    <location>
        <position position="214"/>
    </location>
    <ligand>
        <name>Ca(2+)</name>
        <dbReference type="ChEBI" id="CHEBI:29108"/>
        <label>2</label>
    </ligand>
</feature>
<dbReference type="Gramene" id="Kaladp0059s0184.1.v1.1">
    <property type="protein sequence ID" value="Kaladp0059s0184.1.v1.1"/>
    <property type="gene ID" value="Kaladp0059s0184.v1.1"/>
</dbReference>
<protein>
    <recommendedName>
        <fullName evidence="4 18">Peroxidase</fullName>
        <ecNumber evidence="4 18">1.11.1.7</ecNumber>
    </recommendedName>
</protein>
<evidence type="ECO:0000256" key="17">
    <source>
        <dbReference type="PIRSR" id="PIRSR600823-5"/>
    </source>
</evidence>
<evidence type="ECO:0000256" key="14">
    <source>
        <dbReference type="PIRSR" id="PIRSR600823-2"/>
    </source>
</evidence>
<feature type="disulfide bond" evidence="17">
    <location>
        <begin position="171"/>
        <end position="203"/>
    </location>
</feature>
<dbReference type="SUPFAM" id="SSF48113">
    <property type="entry name" value="Heme-dependent peroxidases"/>
    <property type="match status" value="1"/>
</dbReference>
<dbReference type="FunFam" id="1.10.520.10:FF:000001">
    <property type="entry name" value="Peroxidase"/>
    <property type="match status" value="1"/>
</dbReference>
<comment type="similarity">
    <text evidence="18">Belongs to the peroxidase family. Classical plant (class III) peroxidase subfamily.</text>
</comment>
<feature type="binding site" description="axial binding residue" evidence="15">
    <location>
        <position position="164"/>
    </location>
    <ligand>
        <name>heme b</name>
        <dbReference type="ChEBI" id="CHEBI:60344"/>
    </ligand>
    <ligandPart>
        <name>Fe</name>
        <dbReference type="ChEBI" id="CHEBI:18248"/>
    </ligandPart>
</feature>
<dbReference type="PANTHER" id="PTHR31517:SF84">
    <property type="entry name" value="PEROXIDASE"/>
    <property type="match status" value="1"/>
</dbReference>
<keyword evidence="11 17" id="KW-1015">Disulfide bond</keyword>
<evidence type="ECO:0000256" key="3">
    <source>
        <dbReference type="ARBA" id="ARBA00006873"/>
    </source>
</evidence>
<feature type="binding site" evidence="15">
    <location>
        <position position="47"/>
    </location>
    <ligand>
        <name>Ca(2+)</name>
        <dbReference type="ChEBI" id="CHEBI:29108"/>
        <label>1</label>
    </ligand>
</feature>
<evidence type="ECO:0000256" key="2">
    <source>
        <dbReference type="ARBA" id="ARBA00002322"/>
    </source>
</evidence>
<dbReference type="EC" id="1.11.1.7" evidence="4 18"/>
<comment type="catalytic activity">
    <reaction evidence="1 18">
        <text>2 a phenolic donor + H2O2 = 2 a phenolic radical donor + 2 H2O</text>
        <dbReference type="Rhea" id="RHEA:56136"/>
        <dbReference type="ChEBI" id="CHEBI:15377"/>
        <dbReference type="ChEBI" id="CHEBI:16240"/>
        <dbReference type="ChEBI" id="CHEBI:139520"/>
        <dbReference type="ChEBI" id="CHEBI:139521"/>
        <dbReference type="EC" id="1.11.1.7"/>
    </reaction>
</comment>
<sequence length="293" mass="32338">MNYYLMSCPILEPIVKNTVSQALRSDPTLAAGLVRMHFHDCFIQGCDASVLIDSTEDNVAEKDSPANLSLRGYEVIDSIKEQLERMCPGVVSCADILAMAARDAVFFAGGPLYEISKGRKDGRRSKIEDTIGLPFPTFNSSELIQAFGKHGFSVQDMVALSGAHTLGVARCSSFKNRLSKFDSTNDVDPTADSNFVRTMSKTCEAGDNAAQPFDQTWNTFDNNYFQTLQRRSGLLTSDQTLFASPRTRGIVNAYAANTAMFFMDFQRAMVKMGLLDVNEGPNGEIRTNCRRIN</sequence>
<dbReference type="PRINTS" id="PR00461">
    <property type="entry name" value="PLPEROXIDASE"/>
</dbReference>
<keyword evidence="9 18" id="KW-0560">Oxidoreductase</keyword>
<dbReference type="InterPro" id="IPR002016">
    <property type="entry name" value="Haem_peroxidase"/>
</dbReference>
<dbReference type="PROSITE" id="PS00435">
    <property type="entry name" value="PEROXIDASE_1"/>
    <property type="match status" value="1"/>
</dbReference>
<comment type="similarity">
    <text evidence="3">Belongs to the peroxidase family. Ascorbate peroxidase subfamily.</text>
</comment>
<dbReference type="PANTHER" id="PTHR31517">
    <property type="match status" value="1"/>
</dbReference>
<dbReference type="GO" id="GO:0020037">
    <property type="term" value="F:heme binding"/>
    <property type="evidence" value="ECO:0007669"/>
    <property type="project" value="UniProtKB-UniRule"/>
</dbReference>
<dbReference type="AlphaFoldDB" id="A0A7N0UB86"/>
<feature type="binding site" evidence="15">
    <location>
        <position position="49"/>
    </location>
    <ligand>
        <name>Ca(2+)</name>
        <dbReference type="ChEBI" id="CHEBI:29108"/>
        <label>1</label>
    </ligand>
</feature>
<dbReference type="PRINTS" id="PR00458">
    <property type="entry name" value="PEROXIDASE"/>
</dbReference>
<dbReference type="Proteomes" id="UP000594263">
    <property type="component" value="Unplaced"/>
</dbReference>
<evidence type="ECO:0000313" key="20">
    <source>
        <dbReference type="EnsemblPlants" id="Kaladp0059s0184.1.v1.1"/>
    </source>
</evidence>
<dbReference type="GO" id="GO:0046872">
    <property type="term" value="F:metal ion binding"/>
    <property type="evidence" value="ECO:0007669"/>
    <property type="project" value="UniProtKB-UniRule"/>
</dbReference>
<keyword evidence="21" id="KW-1185">Reference proteome</keyword>
<proteinExistence type="inferred from homology"/>
<dbReference type="InterPro" id="IPR019794">
    <property type="entry name" value="Peroxidases_AS"/>
</dbReference>
<evidence type="ECO:0000256" key="5">
    <source>
        <dbReference type="ARBA" id="ARBA00022559"/>
    </source>
</evidence>
<dbReference type="FunFam" id="1.10.420.10:FF:000006">
    <property type="entry name" value="Peroxidase"/>
    <property type="match status" value="1"/>
</dbReference>
<feature type="domain" description="Plant heme peroxidase family profile" evidence="19">
    <location>
        <begin position="1"/>
        <end position="293"/>
    </location>
</feature>
<dbReference type="GO" id="GO:0042744">
    <property type="term" value="P:hydrogen peroxide catabolic process"/>
    <property type="evidence" value="ECO:0007669"/>
    <property type="project" value="UniProtKB-KW"/>
</dbReference>
<evidence type="ECO:0000256" key="18">
    <source>
        <dbReference type="RuleBase" id="RU362060"/>
    </source>
</evidence>
<dbReference type="CDD" id="cd00693">
    <property type="entry name" value="secretory_peroxidase"/>
    <property type="match status" value="1"/>
</dbReference>
<evidence type="ECO:0000313" key="21">
    <source>
        <dbReference type="Proteomes" id="UP000594263"/>
    </source>
</evidence>
<accession>A0A7N0UB86</accession>
<evidence type="ECO:0000256" key="8">
    <source>
        <dbReference type="ARBA" id="ARBA00022837"/>
    </source>
</evidence>
<evidence type="ECO:0000256" key="6">
    <source>
        <dbReference type="ARBA" id="ARBA00022617"/>
    </source>
</evidence>
<feature type="binding site" evidence="15">
    <location>
        <position position="221"/>
    </location>
    <ligand>
        <name>Ca(2+)</name>
        <dbReference type="ChEBI" id="CHEBI:29108"/>
        <label>2</label>
    </ligand>
</feature>
<feature type="binding site" evidence="15">
    <location>
        <position position="216"/>
    </location>
    <ligand>
        <name>Ca(2+)</name>
        <dbReference type="ChEBI" id="CHEBI:29108"/>
        <label>2</label>
    </ligand>
</feature>
<dbReference type="InterPro" id="IPR033905">
    <property type="entry name" value="Secretory_peroxidase"/>
</dbReference>
<comment type="cofactor">
    <cofactor evidence="15 18">
        <name>Ca(2+)</name>
        <dbReference type="ChEBI" id="CHEBI:29108"/>
    </cofactor>
    <text evidence="15 18">Binds 2 calcium ions per subunit.</text>
</comment>